<comment type="similarity">
    <text evidence="1">Belongs to the short-chain dehydrogenases/reductases (SDR) family.</text>
</comment>
<dbReference type="InterPro" id="IPR036291">
    <property type="entry name" value="NAD(P)-bd_dom_sf"/>
</dbReference>
<organism evidence="5">
    <name type="scientific">Ajellomyces dermatitidis (strain ATCC 18188 / CBS 674.68)</name>
    <name type="common">Blastomyces dermatitidis</name>
    <dbReference type="NCBI Taxonomy" id="653446"/>
    <lineage>
        <taxon>Eukaryota</taxon>
        <taxon>Fungi</taxon>
        <taxon>Dikarya</taxon>
        <taxon>Ascomycota</taxon>
        <taxon>Pezizomycotina</taxon>
        <taxon>Eurotiomycetes</taxon>
        <taxon>Eurotiomycetidae</taxon>
        <taxon>Onygenales</taxon>
        <taxon>Ajellomycetaceae</taxon>
        <taxon>Blastomyces</taxon>
    </lineage>
</organism>
<dbReference type="AlphaFoldDB" id="A0A0J9HDC4"/>
<accession>A0A0J9HDC4</accession>
<feature type="region of interest" description="Disordered" evidence="3">
    <location>
        <begin position="395"/>
        <end position="416"/>
    </location>
</feature>
<dbReference type="InterPro" id="IPR017946">
    <property type="entry name" value="PLC-like_Pdiesterase_TIM-brl"/>
</dbReference>
<dbReference type="GO" id="GO:0008081">
    <property type="term" value="F:phosphoric diester hydrolase activity"/>
    <property type="evidence" value="ECO:0007669"/>
    <property type="project" value="InterPro"/>
</dbReference>
<evidence type="ECO:0000256" key="2">
    <source>
        <dbReference type="ARBA" id="ARBA00022857"/>
    </source>
</evidence>
<sequence>MMLSVAVITGGAGDIGRAIAAKLAESHDRVVLVDINEAKANEVTTMLNRSVETQGEQAEGSERFTSIICDITEPTQVTELARKVLSMDGEVHTIVNNAGATFSASLQQTTPEIWKRETALNIDASFLIFHAFAGSLKRTGGSVVNIASVNGLGVFGNPGYSAAKAGLIHLTRSIAVEYAKFGIRANAVAPGTVRTSVWEDRVEANPNVFEEAMQWYPLKRTVEPVDVANAVAFLSNKELASAITGEGRCISPTPPYISVIPATFPTFFLPRDRPRRQQQQQHRAKMLRIYDFENGEHSCRDDSRNYRCEECEGRKNHQRDEDPFGDRSVFGCKVNDYVVTKLVSPRPRVQVEPLLKCFREKFDHEPDLAALLRLLGAFASIALAQQATEITGISTLPSLSPRDGLPSESHSSTVTLTGSGAVETETADGLPNTTTSGFYTLLVGSNGVPTNTRPCNGYSEFCERKYSNITNVAAHNSPFVRQGNIASNQNLPVTIQLNDGVRGLQFQTHLVDGTFRLCHSSCDLLDVGTLDDYFVNVTEWLRENPYDVLTILLGNGDFAAATEFIAPLKKSGLLDYVYTPPKIPMALDDWPTLSHFILTGKRVVVFLNYEANQTEVPYILDQFSQMWETPFSPTDISFPCDIQRPPGLSEAAAKDRLYLASHNLNTMLSFAGQSLLVPNTVLLNETNAVEGFGSVGKAGIDCADKWGRPPNFILVDHYNMGPVNGSVFQAAAILNNVTYNGKCCGRLKSASPSKLFSQLSNQVWPVYLVVAMMVTAML</sequence>
<keyword evidence="2" id="KW-0521">NADP</keyword>
<dbReference type="CDD" id="cd05233">
    <property type="entry name" value="SDR_c"/>
    <property type="match status" value="1"/>
</dbReference>
<dbReference type="PRINTS" id="PR00080">
    <property type="entry name" value="SDRFAMILY"/>
</dbReference>
<gene>
    <name evidence="5" type="ORF">BDDG_11876</name>
</gene>
<feature type="domain" description="Ketoreductase" evidence="4">
    <location>
        <begin position="4"/>
        <end position="201"/>
    </location>
</feature>
<dbReference type="Pfam" id="PF26146">
    <property type="entry name" value="PI-PLC_X"/>
    <property type="match status" value="1"/>
</dbReference>
<dbReference type="FunFam" id="3.40.50.720:FF:000084">
    <property type="entry name" value="Short-chain dehydrogenase reductase"/>
    <property type="match status" value="1"/>
</dbReference>
<protein>
    <recommendedName>
        <fullName evidence="4">Ketoreductase domain-containing protein</fullName>
    </recommendedName>
</protein>
<dbReference type="EMBL" id="GG749415">
    <property type="protein sequence ID" value="KMW67034.1"/>
    <property type="molecule type" value="Genomic_DNA"/>
</dbReference>
<dbReference type="InterPro" id="IPR057326">
    <property type="entry name" value="KR_dom"/>
</dbReference>
<proteinExistence type="inferred from homology"/>
<dbReference type="OrthoDB" id="7984201at2759"/>
<evidence type="ECO:0000256" key="3">
    <source>
        <dbReference type="SAM" id="MobiDB-lite"/>
    </source>
</evidence>
<dbReference type="CDD" id="cd08588">
    <property type="entry name" value="PI-PLCc_At5g67130_like"/>
    <property type="match status" value="1"/>
</dbReference>
<dbReference type="GO" id="GO:0006629">
    <property type="term" value="P:lipid metabolic process"/>
    <property type="evidence" value="ECO:0007669"/>
    <property type="project" value="InterPro"/>
</dbReference>
<dbReference type="Gene3D" id="3.20.20.190">
    <property type="entry name" value="Phosphatidylinositol (PI) phosphodiesterase"/>
    <property type="match status" value="1"/>
</dbReference>
<evidence type="ECO:0000313" key="5">
    <source>
        <dbReference type="EMBL" id="KMW67034.1"/>
    </source>
</evidence>
<dbReference type="GO" id="GO:0016616">
    <property type="term" value="F:oxidoreductase activity, acting on the CH-OH group of donors, NAD or NADP as acceptor"/>
    <property type="evidence" value="ECO:0007669"/>
    <property type="project" value="UniProtKB-ARBA"/>
</dbReference>
<dbReference type="InterPro" id="IPR002347">
    <property type="entry name" value="SDR_fam"/>
</dbReference>
<dbReference type="Proteomes" id="UP000007802">
    <property type="component" value="Unassembled WGS sequence"/>
</dbReference>
<name>A0A0J9HDC4_AJEDA</name>
<dbReference type="SUPFAM" id="SSF51735">
    <property type="entry name" value="NAD(P)-binding Rossmann-fold domains"/>
    <property type="match status" value="1"/>
</dbReference>
<evidence type="ECO:0000256" key="1">
    <source>
        <dbReference type="ARBA" id="ARBA00006484"/>
    </source>
</evidence>
<dbReference type="Gene3D" id="3.40.50.720">
    <property type="entry name" value="NAD(P)-binding Rossmann-like Domain"/>
    <property type="match status" value="1"/>
</dbReference>
<dbReference type="InterPro" id="IPR020904">
    <property type="entry name" value="Sc_DH/Rdtase_CS"/>
</dbReference>
<dbReference type="SUPFAM" id="SSF51695">
    <property type="entry name" value="PLC-like phosphodiesterases"/>
    <property type="match status" value="1"/>
</dbReference>
<dbReference type="PRINTS" id="PR00081">
    <property type="entry name" value="GDHRDH"/>
</dbReference>
<dbReference type="SMART" id="SM00822">
    <property type="entry name" value="PKS_KR"/>
    <property type="match status" value="1"/>
</dbReference>
<dbReference type="Pfam" id="PF13561">
    <property type="entry name" value="adh_short_C2"/>
    <property type="match status" value="1"/>
</dbReference>
<reference evidence="5" key="1">
    <citation type="submission" date="2010-03" db="EMBL/GenBank/DDBJ databases">
        <title>Annotation of Blastomyces dermatitidis strain ATCC 18188.</title>
        <authorList>
            <consortium name="The Broad Institute Genome Sequencing Platform"/>
            <consortium name="Broad Institute Genome Sequencing Center for Infectious Disease."/>
            <person name="Cuomo C."/>
            <person name="Klein B."/>
            <person name="Sullivan T."/>
            <person name="Heitman J."/>
            <person name="Young S."/>
            <person name="Zeng Q."/>
            <person name="Gargeya S."/>
            <person name="Alvarado L."/>
            <person name="Berlin A.M."/>
            <person name="Chapman S.B."/>
            <person name="Chen Z."/>
            <person name="Freedman E."/>
            <person name="Gellesch M."/>
            <person name="Goldberg J."/>
            <person name="Griggs A."/>
            <person name="Gujja S."/>
            <person name="Heilman E."/>
            <person name="Heiman D."/>
            <person name="Howarth C."/>
            <person name="Mehta T."/>
            <person name="Neiman D."/>
            <person name="Pearson M."/>
            <person name="Roberts A."/>
            <person name="Saif S."/>
            <person name="Shea T."/>
            <person name="Shenoy N."/>
            <person name="Sisk P."/>
            <person name="Stolte C."/>
            <person name="Sykes S."/>
            <person name="White J."/>
            <person name="Yandava C."/>
            <person name="Haas B."/>
            <person name="Nusbaum C."/>
            <person name="Birren B."/>
        </authorList>
    </citation>
    <scope>NUCLEOTIDE SEQUENCE</scope>
    <source>
        <strain evidence="5">ATCC 18188</strain>
    </source>
</reference>
<dbReference type="PROSITE" id="PS00061">
    <property type="entry name" value="ADH_SHORT"/>
    <property type="match status" value="1"/>
</dbReference>
<dbReference type="PANTHER" id="PTHR42760">
    <property type="entry name" value="SHORT-CHAIN DEHYDROGENASES/REDUCTASES FAMILY MEMBER"/>
    <property type="match status" value="1"/>
</dbReference>
<evidence type="ECO:0000259" key="4">
    <source>
        <dbReference type="SMART" id="SM00822"/>
    </source>
</evidence>